<comment type="caution">
    <text evidence="1">The sequence shown here is derived from an EMBL/GenBank/DDBJ whole genome shotgun (WGS) entry which is preliminary data.</text>
</comment>
<gene>
    <name evidence="1" type="ORF">O4J56_20315</name>
</gene>
<dbReference type="Pfam" id="PF04673">
    <property type="entry name" value="Cyclase_polyket"/>
    <property type="match status" value="1"/>
</dbReference>
<accession>A0ABT4U7U2</accession>
<dbReference type="InterPro" id="IPR038474">
    <property type="entry name" value="Polyketide_synth_cyclase_sf"/>
</dbReference>
<evidence type="ECO:0000313" key="2">
    <source>
        <dbReference type="Proteomes" id="UP001527866"/>
    </source>
</evidence>
<evidence type="ECO:0000313" key="1">
    <source>
        <dbReference type="EMBL" id="MDA2813001.1"/>
    </source>
</evidence>
<dbReference type="InterPro" id="IPR006765">
    <property type="entry name" value="Polyketide_synth_cyclase"/>
</dbReference>
<proteinExistence type="predicted"/>
<protein>
    <submittedName>
        <fullName evidence="1">TcmI family type II polyketide cyclase</fullName>
    </submittedName>
</protein>
<dbReference type="InterPro" id="IPR011008">
    <property type="entry name" value="Dimeric_a/b-barrel"/>
</dbReference>
<reference evidence="1 2" key="1">
    <citation type="submission" date="2023-01" db="EMBL/GenBank/DDBJ databases">
        <title>Draft genome sequence of Nocardiopsis sp. RSe5-2 isolated from halophytes.</title>
        <authorList>
            <person name="Duangmal K."/>
            <person name="Chantavorakit T."/>
        </authorList>
    </citation>
    <scope>NUCLEOTIDE SEQUENCE [LARGE SCALE GENOMIC DNA]</scope>
    <source>
        <strain evidence="1 2">RSe5-2</strain>
    </source>
</reference>
<name>A0ABT4U7U2_9ACTN</name>
<dbReference type="RefSeq" id="WP_270687775.1">
    <property type="nucleotide sequence ID" value="NZ_JAQFWQ010000064.1"/>
</dbReference>
<organism evidence="1 2">
    <name type="scientific">Nocardiopsis endophytica</name>
    <dbReference type="NCBI Taxonomy" id="3018445"/>
    <lineage>
        <taxon>Bacteria</taxon>
        <taxon>Bacillati</taxon>
        <taxon>Actinomycetota</taxon>
        <taxon>Actinomycetes</taxon>
        <taxon>Streptosporangiales</taxon>
        <taxon>Nocardiopsidaceae</taxon>
        <taxon>Nocardiopsis</taxon>
    </lineage>
</organism>
<dbReference type="SUPFAM" id="SSF54909">
    <property type="entry name" value="Dimeric alpha+beta barrel"/>
    <property type="match status" value="1"/>
</dbReference>
<dbReference type="Gene3D" id="3.30.70.1090">
    <property type="entry name" value="Dimeric alpha+beta barrel"/>
    <property type="match status" value="1"/>
</dbReference>
<dbReference type="Proteomes" id="UP001527866">
    <property type="component" value="Unassembled WGS sequence"/>
</dbReference>
<dbReference type="EMBL" id="JAQFWQ010000064">
    <property type="protein sequence ID" value="MDA2813001.1"/>
    <property type="molecule type" value="Genomic_DNA"/>
</dbReference>
<keyword evidence="2" id="KW-1185">Reference proteome</keyword>
<sequence>MDNRTLIVARIDAADRPRIAECFAESDATHLPEALGVRRRILFGYQDLYFHYIEFSGDGRAAMERGAQDPEFARVSQRLRPFVEPYDPQIWRSPADAVATPFYRWTGPEPGTAP</sequence>